<accession>A0A0D2DF91</accession>
<evidence type="ECO:0000313" key="2">
    <source>
        <dbReference type="EMBL" id="KIW41738.1"/>
    </source>
</evidence>
<evidence type="ECO:0000259" key="1">
    <source>
        <dbReference type="Pfam" id="PF13649"/>
    </source>
</evidence>
<dbReference type="VEuPathDB" id="FungiDB:PV06_07262"/>
<dbReference type="InterPro" id="IPR041698">
    <property type="entry name" value="Methyltransf_25"/>
</dbReference>
<dbReference type="Proteomes" id="UP000053342">
    <property type="component" value="Unassembled WGS sequence"/>
</dbReference>
<dbReference type="HOGENOM" id="CLU_065416_0_0_1"/>
<name>A0A0D2DF91_9EURO</name>
<dbReference type="AlphaFoldDB" id="A0A0D2DF91"/>
<reference evidence="2 3" key="1">
    <citation type="submission" date="2015-01" db="EMBL/GenBank/DDBJ databases">
        <title>The Genome Sequence of Exophiala oligosperma CBS72588.</title>
        <authorList>
            <consortium name="The Broad Institute Genomics Platform"/>
            <person name="Cuomo C."/>
            <person name="de Hoog S."/>
            <person name="Gorbushina A."/>
            <person name="Stielow B."/>
            <person name="Teixiera M."/>
            <person name="Abouelleil A."/>
            <person name="Chapman S.B."/>
            <person name="Priest M."/>
            <person name="Young S.K."/>
            <person name="Wortman J."/>
            <person name="Nusbaum C."/>
            <person name="Birren B."/>
        </authorList>
    </citation>
    <scope>NUCLEOTIDE SEQUENCE [LARGE SCALE GENOMIC DNA]</scope>
    <source>
        <strain evidence="2 3">CBS 72588</strain>
    </source>
</reference>
<keyword evidence="3" id="KW-1185">Reference proteome</keyword>
<dbReference type="GeneID" id="27359336"/>
<organism evidence="2 3">
    <name type="scientific">Exophiala oligosperma</name>
    <dbReference type="NCBI Taxonomy" id="215243"/>
    <lineage>
        <taxon>Eukaryota</taxon>
        <taxon>Fungi</taxon>
        <taxon>Dikarya</taxon>
        <taxon>Ascomycota</taxon>
        <taxon>Pezizomycotina</taxon>
        <taxon>Eurotiomycetes</taxon>
        <taxon>Chaetothyriomycetidae</taxon>
        <taxon>Chaetothyriales</taxon>
        <taxon>Herpotrichiellaceae</taxon>
        <taxon>Exophiala</taxon>
    </lineage>
</organism>
<sequence length="356" mass="40295">MEHSPKFGAFTRPSTTSPNLLLSFMRNLARTALPRIRQVYRSLSYRHPIHISTRSSSRIMTTTNQQGTTGVPAAAMFNDDEFVKMYSSAEKMTGHYGKILVETVFRDVSDDEKLVVLDEACGTGIVSKHLMDHLSDEAKDNLELTCADYAEAMLRSLERRIKADGWKNTKTVHCDAVDTKLPSEHYTHITLSFGPFVFSNAKKGLDECRRMLKPGGVLAMNSWESVGWMSDIRDALATDPTLPPVPSDEEMLKTFSSDGNWNDREWISDFVSRNGFVNVEITPIPHQTSLAGVTELMSLFQGFIMLLIKKEWSDEEKESFKKRARVAIEKYMTEKYGDGEIKWNWVALMITAKKTA</sequence>
<dbReference type="EMBL" id="KN847337">
    <property type="protein sequence ID" value="KIW41738.1"/>
    <property type="molecule type" value="Genomic_DNA"/>
</dbReference>
<dbReference type="RefSeq" id="XP_016261954.1">
    <property type="nucleotide sequence ID" value="XM_016408474.1"/>
</dbReference>
<evidence type="ECO:0000313" key="3">
    <source>
        <dbReference type="Proteomes" id="UP000053342"/>
    </source>
</evidence>
<gene>
    <name evidence="2" type="ORF">PV06_07262</name>
</gene>
<dbReference type="CDD" id="cd02440">
    <property type="entry name" value="AdoMet_MTases"/>
    <property type="match status" value="1"/>
</dbReference>
<dbReference type="Gene3D" id="3.40.50.150">
    <property type="entry name" value="Vaccinia Virus protein VP39"/>
    <property type="match status" value="1"/>
</dbReference>
<dbReference type="PANTHER" id="PTHR43591">
    <property type="entry name" value="METHYLTRANSFERASE"/>
    <property type="match status" value="1"/>
</dbReference>
<dbReference type="Pfam" id="PF13649">
    <property type="entry name" value="Methyltransf_25"/>
    <property type="match status" value="1"/>
</dbReference>
<dbReference type="SUPFAM" id="SSF53335">
    <property type="entry name" value="S-adenosyl-L-methionine-dependent methyltransferases"/>
    <property type="match status" value="1"/>
</dbReference>
<dbReference type="InterPro" id="IPR029063">
    <property type="entry name" value="SAM-dependent_MTases_sf"/>
</dbReference>
<protein>
    <recommendedName>
        <fullName evidence="1">Methyltransferase domain-containing protein</fullName>
    </recommendedName>
</protein>
<dbReference type="OrthoDB" id="4121304at2759"/>
<feature type="domain" description="Methyltransferase" evidence="1">
    <location>
        <begin position="116"/>
        <end position="216"/>
    </location>
</feature>
<proteinExistence type="predicted"/>